<dbReference type="Gene3D" id="2.60.40.2810">
    <property type="match status" value="1"/>
</dbReference>
<dbReference type="Pfam" id="PF14252">
    <property type="entry name" value="DUF4347"/>
    <property type="match status" value="1"/>
</dbReference>
<dbReference type="Proteomes" id="UP000640725">
    <property type="component" value="Unassembled WGS sequence"/>
</dbReference>
<keyword evidence="3" id="KW-1185">Reference proteome</keyword>
<feature type="non-terminal residue" evidence="2">
    <location>
        <position position="900"/>
    </location>
</feature>
<dbReference type="NCBIfam" id="NF012211">
    <property type="entry name" value="tand_rpt_95"/>
    <property type="match status" value="2"/>
</dbReference>
<organism evidence="2 3">
    <name type="scientific">Planktothrix mougeotii LEGE 06226</name>
    <dbReference type="NCBI Taxonomy" id="1828728"/>
    <lineage>
        <taxon>Bacteria</taxon>
        <taxon>Bacillati</taxon>
        <taxon>Cyanobacteriota</taxon>
        <taxon>Cyanophyceae</taxon>
        <taxon>Oscillatoriophycideae</taxon>
        <taxon>Oscillatoriales</taxon>
        <taxon>Microcoleaceae</taxon>
        <taxon>Planktothrix</taxon>
    </lineage>
</organism>
<evidence type="ECO:0000313" key="3">
    <source>
        <dbReference type="Proteomes" id="UP000640725"/>
    </source>
</evidence>
<accession>A0ABR9UHS1</accession>
<name>A0ABR9UHS1_9CYAN</name>
<sequence>MSLQQQEKAIVFIDARVKDYHILLEEVNPNAEVIIFSPNKDGIQEITSVLSHRKNIQSLHIISHGSPAEVKLGNTELNTHTLNQYAPQIKQWKTAFTQHTDLLLYGCNIAQGSLGKSFIHHLAKLTQTQVAASKNLIGNAELGGNWNLEETTGIIQTPLCLSEKAIANYKGILSEPAINFRGTFVQNGATTYEAPGANNPNTIYTMNYAGNNNTFNSFDIVLPDVGTVPFEIIKNLDFLKIQRKDNPEVQGIRDILWFDGTANDTTININSGYNSSMEVALRTPILNLGTDNIFTNTGDGNNNNNNIERIDFIEPGGLISPTTNESIGFVLVERGRPGLNDPVIITPILGIDEQNKPTEFGGLININDGEWGNSGLPDVIPQITRQDPNQDQMRWAYTSTSQSVGGIYVSFADLGINPGETFYGYAIFPADVNADMDLIGLSDVPLNTNQELGGLDVITGGLLASALNIAPTSSNNNVTTLEDTPYNFVAANFPFNDLNTGDTLQQVKITSLPTQGTLNLSGQAVTINQIIPIAEIGQLNFSSPLNANGDNYANFSFQVGDETDFSGNNTLTVNVTPVNDAPEINDLNNNPSYILGENPVILDNNAIINDVELDTINNYAGSTLTLSRDGAANPNDVFSGIGTLGALTPGGNLTVNGAIIGTVTNNSGGQLLLTFTNATATQVDTVLQQIAYSNSGDTSETVTINYSFNDGNTGSQGTGGALTATGSLTVNINTPPNQPPTATNDTATTQQDTPVILTPLNNDTDPEGDNLIIENVNNPNNGTVNLNPDTGEVVFTPTPGYIGPASFDYTVNDGNGGISTATVNITVDELPNQPPILVDDTATTQQDIPVTINPLNNDTDPEGDNLIIESVNNPNNGTVELNPDTGEVVFTPTSGYIGPA</sequence>
<feature type="domain" description="DUF4347" evidence="1">
    <location>
        <begin position="10"/>
        <end position="173"/>
    </location>
</feature>
<dbReference type="RefSeq" id="WP_193870589.1">
    <property type="nucleotide sequence ID" value="NZ_JADEWU010000048.1"/>
</dbReference>
<comment type="caution">
    <text evidence="2">The sequence shown here is derived from an EMBL/GenBank/DDBJ whole genome shotgun (WGS) entry which is preliminary data.</text>
</comment>
<evidence type="ECO:0000313" key="2">
    <source>
        <dbReference type="EMBL" id="MBE9145109.1"/>
    </source>
</evidence>
<proteinExistence type="predicted"/>
<dbReference type="Pfam" id="PF17963">
    <property type="entry name" value="Big_9"/>
    <property type="match status" value="2"/>
</dbReference>
<dbReference type="EMBL" id="JADEWU010000048">
    <property type="protein sequence ID" value="MBE9145109.1"/>
    <property type="molecule type" value="Genomic_DNA"/>
</dbReference>
<dbReference type="InterPro" id="IPR025592">
    <property type="entry name" value="DUF4347"/>
</dbReference>
<dbReference type="Gene3D" id="2.60.40.3440">
    <property type="match status" value="1"/>
</dbReference>
<gene>
    <name evidence="2" type="ORF">IQ236_18075</name>
</gene>
<evidence type="ECO:0000259" key="1">
    <source>
        <dbReference type="Pfam" id="PF14252"/>
    </source>
</evidence>
<protein>
    <submittedName>
        <fullName evidence="2">DUF4347 domain-containing protein</fullName>
    </submittedName>
</protein>
<reference evidence="2 3" key="1">
    <citation type="submission" date="2020-10" db="EMBL/GenBank/DDBJ databases">
        <authorList>
            <person name="Castelo-Branco R."/>
            <person name="Eusebio N."/>
            <person name="Adriana R."/>
            <person name="Vieira A."/>
            <person name="Brugerolle De Fraissinette N."/>
            <person name="Rezende De Castro R."/>
            <person name="Schneider M.P."/>
            <person name="Vasconcelos V."/>
            <person name="Leao P.N."/>
        </authorList>
    </citation>
    <scope>NUCLEOTIDE SEQUENCE [LARGE SCALE GENOMIC DNA]</scope>
    <source>
        <strain evidence="2 3">LEGE 06226</strain>
    </source>
</reference>